<gene>
    <name evidence="2" type="ORF">LFA_0674</name>
</gene>
<keyword evidence="1" id="KW-0732">Signal</keyword>
<dbReference type="KEGG" id="lfa:LFA_0674"/>
<keyword evidence="3" id="KW-1185">Reference proteome</keyword>
<sequence length="79" mass="9126">MCCINKLLCLFFFFLSSFTIFAATIPPDVLGSEKYDILKCVSDIKQTCINSFCLTSSQRNCQENCEKMAQHKCREQRNQ</sequence>
<organism evidence="2 3">
    <name type="scientific">Legionella fallonii LLAP-10</name>
    <dbReference type="NCBI Taxonomy" id="1212491"/>
    <lineage>
        <taxon>Bacteria</taxon>
        <taxon>Pseudomonadati</taxon>
        <taxon>Pseudomonadota</taxon>
        <taxon>Gammaproteobacteria</taxon>
        <taxon>Legionellales</taxon>
        <taxon>Legionellaceae</taxon>
        <taxon>Legionella</taxon>
    </lineage>
</organism>
<dbReference type="EMBL" id="LN614827">
    <property type="protein sequence ID" value="CEG56124.1"/>
    <property type="molecule type" value="Genomic_DNA"/>
</dbReference>
<protein>
    <submittedName>
        <fullName evidence="2">Uncharacterized protein</fullName>
    </submittedName>
</protein>
<dbReference type="STRING" id="1212491.LFA_0674"/>
<dbReference type="HOGENOM" id="CLU_2666595_0_0_6"/>
<dbReference type="Proteomes" id="UP000032430">
    <property type="component" value="Chromosome I"/>
</dbReference>
<proteinExistence type="predicted"/>
<evidence type="ECO:0000313" key="3">
    <source>
        <dbReference type="Proteomes" id="UP000032430"/>
    </source>
</evidence>
<dbReference type="AlphaFoldDB" id="A0A098G2C7"/>
<evidence type="ECO:0000313" key="2">
    <source>
        <dbReference type="EMBL" id="CEG56124.1"/>
    </source>
</evidence>
<reference evidence="3" key="1">
    <citation type="submission" date="2014-09" db="EMBL/GenBank/DDBJ databases">
        <authorList>
            <person name="Gomez-Valero L."/>
        </authorList>
    </citation>
    <scope>NUCLEOTIDE SEQUENCE [LARGE SCALE GENOMIC DNA]</scope>
    <source>
        <strain evidence="3">ATCC700992</strain>
    </source>
</reference>
<feature type="signal peptide" evidence="1">
    <location>
        <begin position="1"/>
        <end position="22"/>
    </location>
</feature>
<name>A0A098G2C7_9GAMM</name>
<feature type="chain" id="PRO_5001935314" evidence="1">
    <location>
        <begin position="23"/>
        <end position="79"/>
    </location>
</feature>
<accession>A0A098G2C7</accession>
<evidence type="ECO:0000256" key="1">
    <source>
        <dbReference type="SAM" id="SignalP"/>
    </source>
</evidence>